<accession>Q2NJS7</accession>
<reference evidence="1 2" key="1">
    <citation type="journal article" date="2006" name="J. Bacteriol.">
        <title>Living with genome instability: the adaptation of phytoplasmas to diverse environments of their insect and plant hosts.</title>
        <authorList>
            <person name="Bai X."/>
            <person name="Zhang J."/>
            <person name="Ewing A."/>
            <person name="Miller S.A."/>
            <person name="Jancso Radek A."/>
            <person name="Shevchenko D.V."/>
            <person name="Tsukerman K."/>
            <person name="Walunas T."/>
            <person name="Lapidus A."/>
            <person name="Campbell J.W."/>
            <person name="Hogenhout S.A."/>
        </authorList>
    </citation>
    <scope>NUCLEOTIDE SEQUENCE [LARGE SCALE GENOMIC DNA]</scope>
    <source>
        <strain evidence="1 2">AYWB</strain>
    </source>
</reference>
<dbReference type="KEGG" id="ayw:AYWB_199"/>
<name>Q2NJS7_AYWBP</name>
<dbReference type="PhylomeDB" id="Q2NJS7"/>
<gene>
    <name evidence="1" type="ordered locus">AYWB_199</name>
</gene>
<sequence length="96" mass="11508">MEYQKDYIAWLNQCYIKYGCTYQGETIRNKLSCSSKTLYDENGNTHYYKYEEGLFSDNWYIDGKDCCSGGDRWQTRTYYQFLETTRPPKKPDILDS</sequence>
<dbReference type="HOGENOM" id="CLU_2353811_0_0_14"/>
<keyword evidence="2" id="KW-1185">Reference proteome</keyword>
<dbReference type="Proteomes" id="UP000001934">
    <property type="component" value="Chromosome"/>
</dbReference>
<evidence type="ECO:0000313" key="2">
    <source>
        <dbReference type="Proteomes" id="UP000001934"/>
    </source>
</evidence>
<dbReference type="RefSeq" id="WP_011412481.1">
    <property type="nucleotide sequence ID" value="NC_007716.1"/>
</dbReference>
<evidence type="ECO:0000313" key="1">
    <source>
        <dbReference type="EMBL" id="ABC65316.1"/>
    </source>
</evidence>
<proteinExistence type="predicted"/>
<protein>
    <submittedName>
        <fullName evidence="1">Uncharacterized protein</fullName>
    </submittedName>
</protein>
<dbReference type="AlphaFoldDB" id="Q2NJS7"/>
<organism evidence="1 2">
    <name type="scientific">Aster yellows witches'-broom phytoplasma (strain AYWB)</name>
    <dbReference type="NCBI Taxonomy" id="322098"/>
    <lineage>
        <taxon>Bacteria</taxon>
        <taxon>Bacillati</taxon>
        <taxon>Mycoplasmatota</taxon>
        <taxon>Mollicutes</taxon>
        <taxon>Acholeplasmatales</taxon>
        <taxon>Acholeplasmataceae</taxon>
        <taxon>Candidatus Phytoplasma</taxon>
        <taxon>16SrI (Aster yellows group)</taxon>
    </lineage>
</organism>
<dbReference type="EMBL" id="CP000061">
    <property type="protein sequence ID" value="ABC65316.1"/>
    <property type="molecule type" value="Genomic_DNA"/>
</dbReference>